<evidence type="ECO:0000313" key="3">
    <source>
        <dbReference type="Proteomes" id="UP000780801"/>
    </source>
</evidence>
<sequence>MASPASCYSHGAATFFSFPHLVDLVCGSIAAKDILACNLVSRAWHDLFSPHVFRHLALPFGSSQYPWDLIAANTYRVRSASTSQDGDLAYVEKGISFPNLRHFSFRSTEWIVEDFDTAAHESRLRRVFETSPKLATLSLEMNFYLRNQLGLGLLHALGRLSCLVRLHISSTVMEQHIERFLDHCPDSVQELTLGLNQEPDWGVVLDSEVPMTRQRPLRIRRLGIVATVPYMNSILDSLIKLSPCLNHFSYQSHYNENVARIVDILIKHGSRSIERLSIRPQLTYNSQLIRLVHAFPCLRMISSDQLLPLDTDTSTFSALTVIRVDNLGVSLSDVVWIMTLCPLLRELYLGSDWNKRYRHGGISILDLAQSEWVCTQLEVLVLPVTDTVESYREFDWSLTCPLVTRLAQDEVARLVVQFLDKLRGLPNMRQPWIRWSGPGFRMSLETAQAHIVNIWDEDDDISGKQRRKINPEDVEWLGIDWLPQKSLQERVTLGLWCSQAEAQHPGLKYTKMLNDRDEEMLEVCTKYKGRRFFDENLQQPRVVPERPWGDEEDWEPDNRMKADEMEVMVDVYSTDPIRQSHERYYSPNRSNHRRHRAARRSLCSAFRGPTIKRDNDVK</sequence>
<accession>A0A9P6FW67</accession>
<feature type="compositionally biased region" description="Basic residues" evidence="1">
    <location>
        <begin position="590"/>
        <end position="599"/>
    </location>
</feature>
<dbReference type="OrthoDB" id="2338341at2759"/>
<dbReference type="InterPro" id="IPR032675">
    <property type="entry name" value="LRR_dom_sf"/>
</dbReference>
<evidence type="ECO:0000313" key="2">
    <source>
        <dbReference type="EMBL" id="KAF9581826.1"/>
    </source>
</evidence>
<name>A0A9P6FW67_9FUNG</name>
<dbReference type="EMBL" id="JAABOA010001309">
    <property type="protein sequence ID" value="KAF9581826.1"/>
    <property type="molecule type" value="Genomic_DNA"/>
</dbReference>
<evidence type="ECO:0008006" key="4">
    <source>
        <dbReference type="Google" id="ProtNLM"/>
    </source>
</evidence>
<dbReference type="AlphaFoldDB" id="A0A9P6FW67"/>
<organism evidence="2 3">
    <name type="scientific">Lunasporangiospora selenospora</name>
    <dbReference type="NCBI Taxonomy" id="979761"/>
    <lineage>
        <taxon>Eukaryota</taxon>
        <taxon>Fungi</taxon>
        <taxon>Fungi incertae sedis</taxon>
        <taxon>Mucoromycota</taxon>
        <taxon>Mortierellomycotina</taxon>
        <taxon>Mortierellomycetes</taxon>
        <taxon>Mortierellales</taxon>
        <taxon>Mortierellaceae</taxon>
        <taxon>Lunasporangiospora</taxon>
    </lineage>
</organism>
<dbReference type="Gene3D" id="3.80.10.10">
    <property type="entry name" value="Ribonuclease Inhibitor"/>
    <property type="match status" value="1"/>
</dbReference>
<gene>
    <name evidence="2" type="ORF">BGW38_001023</name>
</gene>
<evidence type="ECO:0000256" key="1">
    <source>
        <dbReference type="SAM" id="MobiDB-lite"/>
    </source>
</evidence>
<keyword evidence="3" id="KW-1185">Reference proteome</keyword>
<dbReference type="SUPFAM" id="SSF52047">
    <property type="entry name" value="RNI-like"/>
    <property type="match status" value="1"/>
</dbReference>
<comment type="caution">
    <text evidence="2">The sequence shown here is derived from an EMBL/GenBank/DDBJ whole genome shotgun (WGS) entry which is preliminary data.</text>
</comment>
<protein>
    <recommendedName>
        <fullName evidence="4">F-box domain-containing protein</fullName>
    </recommendedName>
</protein>
<proteinExistence type="predicted"/>
<dbReference type="Proteomes" id="UP000780801">
    <property type="component" value="Unassembled WGS sequence"/>
</dbReference>
<feature type="region of interest" description="Disordered" evidence="1">
    <location>
        <begin position="579"/>
        <end position="618"/>
    </location>
</feature>
<reference evidence="2" key="1">
    <citation type="journal article" date="2020" name="Fungal Divers.">
        <title>Resolving the Mortierellaceae phylogeny through synthesis of multi-gene phylogenetics and phylogenomics.</title>
        <authorList>
            <person name="Vandepol N."/>
            <person name="Liber J."/>
            <person name="Desiro A."/>
            <person name="Na H."/>
            <person name="Kennedy M."/>
            <person name="Barry K."/>
            <person name="Grigoriev I.V."/>
            <person name="Miller A.N."/>
            <person name="O'Donnell K."/>
            <person name="Stajich J.E."/>
            <person name="Bonito G."/>
        </authorList>
    </citation>
    <scope>NUCLEOTIDE SEQUENCE</scope>
    <source>
        <strain evidence="2">KOD1015</strain>
    </source>
</reference>